<reference evidence="2" key="2">
    <citation type="submission" date="2019-07" db="EMBL/GenBank/DDBJ databases">
        <authorList>
            <person name="Yang Y."/>
            <person name="Bocs S."/>
            <person name="Baudouin L."/>
        </authorList>
    </citation>
    <scope>NUCLEOTIDE SEQUENCE</scope>
    <source>
        <tissue evidence="2">Spear leaf of Hainan Tall coconut</tissue>
    </source>
</reference>
<keyword evidence="3" id="KW-1185">Reference proteome</keyword>
<reference evidence="2" key="1">
    <citation type="journal article" date="2017" name="Gigascience">
        <title>The genome draft of coconut (Cocos nucifera).</title>
        <authorList>
            <person name="Xiao Y."/>
            <person name="Xu P."/>
            <person name="Fan H."/>
            <person name="Baudouin L."/>
            <person name="Xia W."/>
            <person name="Bocs S."/>
            <person name="Xu J."/>
            <person name="Li Q."/>
            <person name="Guo A."/>
            <person name="Zhou L."/>
            <person name="Li J."/>
            <person name="Wu Y."/>
            <person name="Ma Z."/>
            <person name="Armero A."/>
            <person name="Issali A.E."/>
            <person name="Liu N."/>
            <person name="Peng M."/>
            <person name="Yang Y."/>
        </authorList>
    </citation>
    <scope>NUCLEOTIDE SEQUENCE</scope>
    <source>
        <tissue evidence="2">Spear leaf of Hainan Tall coconut</tissue>
    </source>
</reference>
<organism evidence="2 3">
    <name type="scientific">Cocos nucifera</name>
    <name type="common">Coconut palm</name>
    <dbReference type="NCBI Taxonomy" id="13894"/>
    <lineage>
        <taxon>Eukaryota</taxon>
        <taxon>Viridiplantae</taxon>
        <taxon>Streptophyta</taxon>
        <taxon>Embryophyta</taxon>
        <taxon>Tracheophyta</taxon>
        <taxon>Spermatophyta</taxon>
        <taxon>Magnoliopsida</taxon>
        <taxon>Liliopsida</taxon>
        <taxon>Arecaceae</taxon>
        <taxon>Arecoideae</taxon>
        <taxon>Cocoseae</taxon>
        <taxon>Attaleinae</taxon>
        <taxon>Cocos</taxon>
    </lineage>
</organism>
<evidence type="ECO:0000256" key="1">
    <source>
        <dbReference type="SAM" id="MobiDB-lite"/>
    </source>
</evidence>
<accession>A0A8K0N1D5</accession>
<protein>
    <submittedName>
        <fullName evidence="2">Uncharacterized protein</fullName>
    </submittedName>
</protein>
<name>A0A8K0N1D5_COCNU</name>
<evidence type="ECO:0000313" key="2">
    <source>
        <dbReference type="EMBL" id="KAG1339154.1"/>
    </source>
</evidence>
<dbReference type="Proteomes" id="UP000797356">
    <property type="component" value="Chromosome 4"/>
</dbReference>
<dbReference type="EMBL" id="CM017875">
    <property type="protein sequence ID" value="KAG1339154.1"/>
    <property type="molecule type" value="Genomic_DNA"/>
</dbReference>
<evidence type="ECO:0000313" key="3">
    <source>
        <dbReference type="Proteomes" id="UP000797356"/>
    </source>
</evidence>
<comment type="caution">
    <text evidence="2">The sequence shown here is derived from an EMBL/GenBank/DDBJ whole genome shotgun (WGS) entry which is preliminary data.</text>
</comment>
<sequence length="66" mass="7258">MEMQNDQGRKKAKGNPNQRRGQIKEQIYSDVRKTMSDIVTTVMRGKDKRGEGEGGAGCSTSTTPRG</sequence>
<gene>
    <name evidence="2" type="ORF">COCNU_04G014600</name>
</gene>
<dbReference type="AlphaFoldDB" id="A0A8K0N1D5"/>
<proteinExistence type="predicted"/>
<feature type="region of interest" description="Disordered" evidence="1">
    <location>
        <begin position="1"/>
        <end position="66"/>
    </location>
</feature>